<gene>
    <name evidence="3" type="ORF">SAMEA4364220_00212</name>
</gene>
<feature type="transmembrane region" description="Helical" evidence="2">
    <location>
        <begin position="45"/>
        <end position="66"/>
    </location>
</feature>
<evidence type="ECO:0000256" key="1">
    <source>
        <dbReference type="SAM" id="MobiDB-lite"/>
    </source>
</evidence>
<dbReference type="Pfam" id="PF11283">
    <property type="entry name" value="DUF3084"/>
    <property type="match status" value="1"/>
</dbReference>
<reference evidence="3 4" key="1">
    <citation type="submission" date="2017-06" db="EMBL/GenBank/DDBJ databases">
        <authorList>
            <consortium name="Pathogen Informatics"/>
        </authorList>
    </citation>
    <scope>NUCLEOTIDE SEQUENCE [LARGE SCALE GENOMIC DNA]</scope>
    <source>
        <strain evidence="3 4">NCTC10570</strain>
    </source>
</reference>
<keyword evidence="2" id="KW-0472">Membrane</keyword>
<dbReference type="InterPro" id="IPR021435">
    <property type="entry name" value="DUF3084"/>
</dbReference>
<keyword evidence="2" id="KW-0812">Transmembrane</keyword>
<name>A0A239TA45_9FIRM</name>
<dbReference type="Proteomes" id="UP000215383">
    <property type="component" value="Chromosome 1"/>
</dbReference>
<organism evidence="3 4">
    <name type="scientific">Megamonas hypermegale</name>
    <dbReference type="NCBI Taxonomy" id="158847"/>
    <lineage>
        <taxon>Bacteria</taxon>
        <taxon>Bacillati</taxon>
        <taxon>Bacillota</taxon>
        <taxon>Negativicutes</taxon>
        <taxon>Selenomonadales</taxon>
        <taxon>Selenomonadaceae</taxon>
        <taxon>Megamonas</taxon>
    </lineage>
</organism>
<feature type="region of interest" description="Disordered" evidence="1">
    <location>
        <begin position="116"/>
        <end position="139"/>
    </location>
</feature>
<dbReference type="EMBL" id="LT906446">
    <property type="protein sequence ID" value="SNU94399.1"/>
    <property type="molecule type" value="Genomic_DNA"/>
</dbReference>
<accession>A0A239TA45</accession>
<evidence type="ECO:0000313" key="4">
    <source>
        <dbReference type="Proteomes" id="UP000215383"/>
    </source>
</evidence>
<sequence>MYGIMLIVVLVLTGGVIAFIGDRLGSKVGKKKLSLFGMRPKHTSILVTIVTGILITTVTFGVLAIASENVRTALFGMEKLRKEMQATQEDLDEATVSLETMKQDLTFTKDEYDKSKKELEKSQSELEKAQSSAEELKRQQEQLQARNYQLLADNEQLIGNNSQLAQENSDLLADNDILTANNQSLKTDNASLEKLNSDLQEGIENIRERPIVYRVGELLASGIIKKTDSPGQIQHDLNQIVALANSKIVDRLGEEEAKNGVWIYPAEYEEAVKTLMHADRDMVVRLIVAANLVKGDAVLTDLELHPNRMVYQKDELVYQKVYDISVDGINTEYLIGDFLRNVNKTATSNGILPNPLTGAVGVISGNQIYSIDKALQNSSGNILVSAYAVQNTDILGPLRLNIVLHQDDDKNE</sequence>
<keyword evidence="4" id="KW-1185">Reference proteome</keyword>
<evidence type="ECO:0000256" key="2">
    <source>
        <dbReference type="SAM" id="Phobius"/>
    </source>
</evidence>
<keyword evidence="2" id="KW-1133">Transmembrane helix</keyword>
<evidence type="ECO:0000313" key="3">
    <source>
        <dbReference type="EMBL" id="SNU94399.1"/>
    </source>
</evidence>
<protein>
    <submittedName>
        <fullName evidence="3">Uncharacterized protein conserved in bacteria with the myosin-like domain</fullName>
    </submittedName>
</protein>
<feature type="transmembrane region" description="Helical" evidence="2">
    <location>
        <begin position="6"/>
        <end position="24"/>
    </location>
</feature>
<proteinExistence type="predicted"/>
<dbReference type="AlphaFoldDB" id="A0A239TA45"/>
<dbReference type="eggNOG" id="COG4372">
    <property type="taxonomic scope" value="Bacteria"/>
</dbReference>